<dbReference type="InParanoid" id="E3IZ25"/>
<feature type="transmembrane region" description="Helical" evidence="2">
    <location>
        <begin position="180"/>
        <end position="198"/>
    </location>
</feature>
<protein>
    <recommendedName>
        <fullName evidence="5">DUF3159 domain-containing protein</fullName>
    </recommendedName>
</protein>
<feature type="transmembrane region" description="Helical" evidence="2">
    <location>
        <begin position="108"/>
        <end position="125"/>
    </location>
</feature>
<evidence type="ECO:0000313" key="3">
    <source>
        <dbReference type="EMBL" id="ADP80308.1"/>
    </source>
</evidence>
<gene>
    <name evidence="3" type="ordered locus">FraEuI1c_2269</name>
</gene>
<dbReference type="Proteomes" id="UP000002484">
    <property type="component" value="Chromosome"/>
</dbReference>
<dbReference type="STRING" id="298654.FraEuI1c_2269"/>
<organism evidence="3 4">
    <name type="scientific">Pseudofrankia inefficax (strain DSM 45817 / CECT 9037 / DDB 130130 / EuI1c)</name>
    <name type="common">Frankia inefficax</name>
    <dbReference type="NCBI Taxonomy" id="298654"/>
    <lineage>
        <taxon>Bacteria</taxon>
        <taxon>Bacillati</taxon>
        <taxon>Actinomycetota</taxon>
        <taxon>Actinomycetes</taxon>
        <taxon>Frankiales</taxon>
        <taxon>Frankiaceae</taxon>
        <taxon>Pseudofrankia</taxon>
    </lineage>
</organism>
<feature type="region of interest" description="Disordered" evidence="1">
    <location>
        <begin position="1"/>
        <end position="46"/>
    </location>
</feature>
<feature type="region of interest" description="Disordered" evidence="1">
    <location>
        <begin position="243"/>
        <end position="268"/>
    </location>
</feature>
<reference evidence="3 4" key="1">
    <citation type="submission" date="2010-10" db="EMBL/GenBank/DDBJ databases">
        <title>Complete sequence of Frankia sp. EuI1c.</title>
        <authorList>
            <consortium name="US DOE Joint Genome Institute"/>
            <person name="Lucas S."/>
            <person name="Copeland A."/>
            <person name="Lapidus A."/>
            <person name="Cheng J.-F."/>
            <person name="Bruce D."/>
            <person name="Goodwin L."/>
            <person name="Pitluck S."/>
            <person name="Chertkov O."/>
            <person name="Detter J.C."/>
            <person name="Han C."/>
            <person name="Tapia R."/>
            <person name="Land M."/>
            <person name="Hauser L."/>
            <person name="Jeffries C."/>
            <person name="Kyrpides N."/>
            <person name="Ivanova N."/>
            <person name="Mikhailova N."/>
            <person name="Beauchemin N."/>
            <person name="Sen A."/>
            <person name="Sur S.A."/>
            <person name="Gtari M."/>
            <person name="Wall L."/>
            <person name="Tisa L."/>
            <person name="Woyke T."/>
        </authorList>
    </citation>
    <scope>NUCLEOTIDE SEQUENCE [LARGE SCALE GENOMIC DNA]</scope>
    <source>
        <strain evidence="4">DSM 45817 / CECT 9037 / EuI1c</strain>
    </source>
</reference>
<feature type="transmembrane region" description="Helical" evidence="2">
    <location>
        <begin position="69"/>
        <end position="96"/>
    </location>
</feature>
<dbReference type="OrthoDB" id="5244221at2"/>
<dbReference type="AlphaFoldDB" id="E3IZ25"/>
<dbReference type="InterPro" id="IPR016566">
    <property type="entry name" value="UCP010219"/>
</dbReference>
<dbReference type="KEGG" id="fri:FraEuI1c_2269"/>
<name>E3IZ25_PSEI1</name>
<proteinExistence type="predicted"/>
<evidence type="ECO:0008006" key="5">
    <source>
        <dbReference type="Google" id="ProtNLM"/>
    </source>
</evidence>
<keyword evidence="2" id="KW-1133">Transmembrane helix</keyword>
<keyword evidence="4" id="KW-1185">Reference proteome</keyword>
<keyword evidence="2" id="KW-0812">Transmembrane</keyword>
<evidence type="ECO:0000313" key="4">
    <source>
        <dbReference type="Proteomes" id="UP000002484"/>
    </source>
</evidence>
<dbReference type="HOGENOM" id="CLU_075797_0_0_11"/>
<dbReference type="EMBL" id="CP002299">
    <property type="protein sequence ID" value="ADP80308.1"/>
    <property type="molecule type" value="Genomic_DNA"/>
</dbReference>
<dbReference type="Pfam" id="PF11361">
    <property type="entry name" value="DUF3159"/>
    <property type="match status" value="1"/>
</dbReference>
<accession>E3IZ25</accession>
<feature type="transmembrane region" description="Helical" evidence="2">
    <location>
        <begin position="131"/>
        <end position="152"/>
    </location>
</feature>
<evidence type="ECO:0000256" key="1">
    <source>
        <dbReference type="SAM" id="MobiDB-lite"/>
    </source>
</evidence>
<keyword evidence="2" id="KW-0472">Membrane</keyword>
<dbReference type="eggNOG" id="ENOG5031MNQ">
    <property type="taxonomic scope" value="Bacteria"/>
</dbReference>
<feature type="transmembrane region" description="Helical" evidence="2">
    <location>
        <begin position="210"/>
        <end position="234"/>
    </location>
</feature>
<dbReference type="RefSeq" id="WP_013423427.1">
    <property type="nucleotide sequence ID" value="NC_014666.1"/>
</dbReference>
<evidence type="ECO:0000256" key="2">
    <source>
        <dbReference type="SAM" id="Phobius"/>
    </source>
</evidence>
<sequence length="268" mass="28149">MPASAPRGADEPDVLADEPGSRPPVEDPSGQRPGPRRPAGDDEPPEFKISLADSIGGPRGIVDSTMPTIAFVLVNSAAGLLSGIIAAAVVAVAIFILRLVRREPKQQAVSGLFAVAVAGFVASRTKSTKGYFLPSILKNAGAIVIGVASLALRRPLAGYVMAGFDQRYAGWRDHRDTMRAANWATGVWIIVYVLRFGIQGSLYWAGETGWLEAANLALGLPLFGLAVLATLAIVRRMAPAARFAPPEDGPSDEDAPAGQPARTDSVDE</sequence>